<evidence type="ECO:0000256" key="2">
    <source>
        <dbReference type="ARBA" id="ARBA00007683"/>
    </source>
</evidence>
<accession>A0A0P1KTK1</accession>
<dbReference type="GO" id="GO:0015031">
    <property type="term" value="P:protein transport"/>
    <property type="evidence" value="ECO:0007669"/>
    <property type="project" value="UniProtKB-KW"/>
</dbReference>
<evidence type="ECO:0000256" key="7">
    <source>
        <dbReference type="ARBA" id="ARBA00022927"/>
    </source>
</evidence>
<evidence type="ECO:0000256" key="12">
    <source>
        <dbReference type="SAM" id="MobiDB-lite"/>
    </source>
</evidence>
<keyword evidence="6" id="KW-0833">Ubl conjugation pathway</keyword>
<evidence type="ECO:0000256" key="1">
    <source>
        <dbReference type="ARBA" id="ARBA00004496"/>
    </source>
</evidence>
<dbReference type="Gene3D" id="3.30.1460.50">
    <property type="match status" value="1"/>
</dbReference>
<evidence type="ECO:0000313" key="14">
    <source>
        <dbReference type="Proteomes" id="UP000236544"/>
    </source>
</evidence>
<evidence type="ECO:0000313" key="13">
    <source>
        <dbReference type="EMBL" id="CUS23330.1"/>
    </source>
</evidence>
<dbReference type="GO" id="GO:0019776">
    <property type="term" value="F:Atg8-family ligase activity"/>
    <property type="evidence" value="ECO:0007669"/>
    <property type="project" value="TreeGrafter"/>
</dbReference>
<proteinExistence type="inferred from homology"/>
<dbReference type="GO" id="GO:0000045">
    <property type="term" value="P:autophagosome assembly"/>
    <property type="evidence" value="ECO:0007669"/>
    <property type="project" value="TreeGrafter"/>
</dbReference>
<sequence length="294" mass="33702">MIRSKLASWREYLTPVTHTSTYQSSGQITPEEFTQAGDYLCHMFPTWEWNNTSKNISYRDFLPKEKQFLVTRKVPCSARAEQLTTVEGAEEGDNADGWVVEGQVKTQSAEEHVNADIEDMLEGMDLEEVEQDDDDMVAMAPNDRRFYDLYITYSTSYRVPKIYLVGFNGDGSPLTPDQMFEDISPDYRTKTATIERLPFQHNHVTSVSIHPCKHANVMRVLMERVRESKQQKKTSLAKNTTPSDSRGKGGDEEWEDIQNDVEGGLRVDQYLIVFLKFVSSVTPGIEHDYTMEGW</sequence>
<dbReference type="GO" id="GO:0000407">
    <property type="term" value="C:phagophore assembly site"/>
    <property type="evidence" value="ECO:0007669"/>
    <property type="project" value="TreeGrafter"/>
</dbReference>
<evidence type="ECO:0000256" key="4">
    <source>
        <dbReference type="ARBA" id="ARBA00022448"/>
    </source>
</evidence>
<protein>
    <recommendedName>
        <fullName evidence="3">Autophagy-related protein 3</fullName>
    </recommendedName>
    <alternativeName>
        <fullName evidence="10 11">Autophagy-related E2-like conjugation enzyme ATG3</fullName>
    </alternativeName>
</protein>
<comment type="similarity">
    <text evidence="2">Belongs to the ATG3 family.</text>
</comment>
<dbReference type="PANTHER" id="PTHR12866:SF2">
    <property type="entry name" value="UBIQUITIN-LIKE-CONJUGATING ENZYME ATG3"/>
    <property type="match status" value="1"/>
</dbReference>
<dbReference type="GO" id="GO:0005829">
    <property type="term" value="C:cytosol"/>
    <property type="evidence" value="ECO:0007669"/>
    <property type="project" value="TreeGrafter"/>
</dbReference>
<dbReference type="InterPro" id="IPR007135">
    <property type="entry name" value="Atg3/Atg10"/>
</dbReference>
<dbReference type="GO" id="GO:0000422">
    <property type="term" value="P:autophagy of mitochondrion"/>
    <property type="evidence" value="ECO:0007669"/>
    <property type="project" value="TreeGrafter"/>
</dbReference>
<dbReference type="EMBL" id="LN890527">
    <property type="protein sequence ID" value="CUS23330.1"/>
    <property type="molecule type" value="Genomic_DNA"/>
</dbReference>
<evidence type="ECO:0000256" key="9">
    <source>
        <dbReference type="ARBA" id="ARBA00025674"/>
    </source>
</evidence>
<evidence type="ECO:0000256" key="6">
    <source>
        <dbReference type="ARBA" id="ARBA00022786"/>
    </source>
</evidence>
<keyword evidence="14" id="KW-1185">Reference proteome</keyword>
<evidence type="ECO:0000256" key="3">
    <source>
        <dbReference type="ARBA" id="ARBA00018067"/>
    </source>
</evidence>
<evidence type="ECO:0000256" key="5">
    <source>
        <dbReference type="ARBA" id="ARBA00022490"/>
    </source>
</evidence>
<evidence type="ECO:0000256" key="10">
    <source>
        <dbReference type="ARBA" id="ARBA00032144"/>
    </source>
</evidence>
<dbReference type="AlphaFoldDB" id="A0A0P1KTK1"/>
<dbReference type="Pfam" id="PF03987">
    <property type="entry name" value="Autophagy_act_C"/>
    <property type="match status" value="1"/>
</dbReference>
<organism evidence="13 14">
    <name type="scientific">Lachancea quebecensis</name>
    <dbReference type="NCBI Taxonomy" id="1654605"/>
    <lineage>
        <taxon>Eukaryota</taxon>
        <taxon>Fungi</taxon>
        <taxon>Dikarya</taxon>
        <taxon>Ascomycota</taxon>
        <taxon>Saccharomycotina</taxon>
        <taxon>Saccharomycetes</taxon>
        <taxon>Saccharomycetales</taxon>
        <taxon>Saccharomycetaceae</taxon>
        <taxon>Lachancea</taxon>
    </lineage>
</organism>
<keyword evidence="4" id="KW-0813">Transport</keyword>
<keyword evidence="5" id="KW-0963">Cytoplasm</keyword>
<evidence type="ECO:0000256" key="8">
    <source>
        <dbReference type="ARBA" id="ARBA00023006"/>
    </source>
</evidence>
<keyword evidence="7" id="KW-0653">Protein transport</keyword>
<comment type="function">
    <text evidence="9">E2 conjugating enzyme required for the cytoplasm to vacuole transport (Cvt) and autophagy. Required for selective autophagic degradation of the nucleus (nucleophagy) as well as for mitophagy which contributes to regulate mitochondrial quantity and quality by eliminating the mitochondria to a basal level to fulfill cellular energy requirements and preventing excess ROS production. Responsible for the E2-like covalent binding of phosphatidylethanolamine to the C-terminal Gly of ATG8. The ATG12-ATG5 conjugate plays a role of an E3 and promotes the transfer of ATG8 from ATG3 to phosphatidylethanolamine (PE). This step is required for the membrane association of ATG8. The formation of the ATG8-phosphatidylethanolamine conjugate is essential for autophagy and for the cytoplasm to vacuole transport (Cvt). The ATG8-PE conjugate mediates tethering between adjacent membranes and stimulates membrane hemifusion, leading to expansion of the autophagosomal membrane during autophagy.</text>
</comment>
<name>A0A0P1KTK1_9SACH</name>
<dbReference type="GO" id="GO:0044804">
    <property type="term" value="P:nucleophagy"/>
    <property type="evidence" value="ECO:0007669"/>
    <property type="project" value="TreeGrafter"/>
</dbReference>
<feature type="compositionally biased region" description="Polar residues" evidence="12">
    <location>
        <begin position="233"/>
        <end position="244"/>
    </location>
</feature>
<gene>
    <name evidence="13" type="ORF">LAQU0_S09e02344g</name>
</gene>
<keyword evidence="8" id="KW-0072">Autophagy</keyword>
<dbReference type="Proteomes" id="UP000236544">
    <property type="component" value="Unassembled WGS sequence"/>
</dbReference>
<reference evidence="14" key="1">
    <citation type="submission" date="2015-10" db="EMBL/GenBank/DDBJ databases">
        <authorList>
            <person name="Devillers H."/>
        </authorList>
    </citation>
    <scope>NUCLEOTIDE SEQUENCE [LARGE SCALE GENOMIC DNA]</scope>
</reference>
<dbReference type="PANTHER" id="PTHR12866">
    <property type="entry name" value="UBIQUITIN-LIKE-CONJUGATING ENZYME ATG3"/>
    <property type="match status" value="1"/>
</dbReference>
<comment type="subcellular location">
    <subcellularLocation>
        <location evidence="1">Cytoplasm</location>
    </subcellularLocation>
</comment>
<dbReference type="GO" id="GO:0061723">
    <property type="term" value="P:glycophagy"/>
    <property type="evidence" value="ECO:0007669"/>
    <property type="project" value="TreeGrafter"/>
</dbReference>
<evidence type="ECO:0000256" key="11">
    <source>
        <dbReference type="ARBA" id="ARBA00033139"/>
    </source>
</evidence>
<feature type="region of interest" description="Disordered" evidence="12">
    <location>
        <begin position="229"/>
        <end position="254"/>
    </location>
</feature>
<dbReference type="OrthoDB" id="1584384at2759"/>